<evidence type="ECO:0000313" key="3">
    <source>
        <dbReference type="Proteomes" id="UP000076502"/>
    </source>
</evidence>
<dbReference type="EMBL" id="KQ435007">
    <property type="protein sequence ID" value="KZC13554.1"/>
    <property type="molecule type" value="Genomic_DNA"/>
</dbReference>
<gene>
    <name evidence="2" type="ORF">WN55_05106</name>
</gene>
<reference evidence="2 3" key="1">
    <citation type="submission" date="2015-07" db="EMBL/GenBank/DDBJ databases">
        <title>The genome of Dufourea novaeangliae.</title>
        <authorList>
            <person name="Pan H."/>
            <person name="Kapheim K."/>
        </authorList>
    </citation>
    <scope>NUCLEOTIDE SEQUENCE [LARGE SCALE GENOMIC DNA]</scope>
    <source>
        <strain evidence="2">0120121106</strain>
        <tissue evidence="2">Whole body</tissue>
    </source>
</reference>
<evidence type="ECO:0000313" key="2">
    <source>
        <dbReference type="EMBL" id="KZC13554.1"/>
    </source>
</evidence>
<dbReference type="AlphaFoldDB" id="A0A154PQB0"/>
<feature type="region of interest" description="Disordered" evidence="1">
    <location>
        <begin position="1"/>
        <end position="21"/>
    </location>
</feature>
<organism evidence="2 3">
    <name type="scientific">Dufourea novaeangliae</name>
    <name type="common">Sweat bee</name>
    <dbReference type="NCBI Taxonomy" id="178035"/>
    <lineage>
        <taxon>Eukaryota</taxon>
        <taxon>Metazoa</taxon>
        <taxon>Ecdysozoa</taxon>
        <taxon>Arthropoda</taxon>
        <taxon>Hexapoda</taxon>
        <taxon>Insecta</taxon>
        <taxon>Pterygota</taxon>
        <taxon>Neoptera</taxon>
        <taxon>Endopterygota</taxon>
        <taxon>Hymenoptera</taxon>
        <taxon>Apocrita</taxon>
        <taxon>Aculeata</taxon>
        <taxon>Apoidea</taxon>
        <taxon>Anthophila</taxon>
        <taxon>Halictidae</taxon>
        <taxon>Rophitinae</taxon>
        <taxon>Dufourea</taxon>
    </lineage>
</organism>
<feature type="compositionally biased region" description="Polar residues" evidence="1">
    <location>
        <begin position="1"/>
        <end position="16"/>
    </location>
</feature>
<dbReference type="Proteomes" id="UP000076502">
    <property type="component" value="Unassembled WGS sequence"/>
</dbReference>
<keyword evidence="3" id="KW-1185">Reference proteome</keyword>
<name>A0A154PQB0_DUFNO</name>
<sequence>MSADCQSSHQQMSSPHELSPTCVKRTQPWRAFPIEVPISFIPVSRMRIVLAALIDTHRF</sequence>
<evidence type="ECO:0000256" key="1">
    <source>
        <dbReference type="SAM" id="MobiDB-lite"/>
    </source>
</evidence>
<accession>A0A154PQB0</accession>
<protein>
    <submittedName>
        <fullName evidence="2">Uncharacterized protein</fullName>
    </submittedName>
</protein>
<proteinExistence type="predicted"/>